<accession>A0A6J0JCG0</accession>
<gene>
    <name evidence="2" type="primary">LOC108805229</name>
</gene>
<dbReference type="AlphaFoldDB" id="A0A6J0JCG0"/>
<dbReference type="InterPro" id="IPR002160">
    <property type="entry name" value="Prot_inh_Kunz-lg"/>
</dbReference>
<proteinExistence type="predicted"/>
<dbReference type="CDD" id="cd23375">
    <property type="entry name" value="beta-trefoil_STI_VvMLP-like"/>
    <property type="match status" value="1"/>
</dbReference>
<keyword evidence="1" id="KW-1185">Reference proteome</keyword>
<dbReference type="GeneID" id="108805229"/>
<evidence type="ECO:0000313" key="2">
    <source>
        <dbReference type="RefSeq" id="XP_018432721.2"/>
    </source>
</evidence>
<reference evidence="1" key="1">
    <citation type="journal article" date="2019" name="Database">
        <title>The radish genome database (RadishGD): an integrated information resource for radish genomics.</title>
        <authorList>
            <person name="Yu H.J."/>
            <person name="Baek S."/>
            <person name="Lee Y.J."/>
            <person name="Cho A."/>
            <person name="Mun J.H."/>
        </authorList>
    </citation>
    <scope>NUCLEOTIDE SEQUENCE [LARGE SCALE GENOMIC DNA]</scope>
    <source>
        <strain evidence="1">cv. WK10039</strain>
    </source>
</reference>
<sequence>MSSLLYISLLLAVFISHHGATTEAAALEPVTDIYGGRLISGTKYYILPVVRGRGGGLTMSKPENKTCPKSVIQDQYEVSQGLPLEFSPSDKSRIIRVSTDLNFKFCAASVWNLDNYDEKTNQWFVTACGVEGNPGQATVDNWFKIEKYEDDYKIVFCPTVCDFCKVMCRDVGVFVQDGMRRLVLGDVPLKVMFKKA</sequence>
<dbReference type="SMART" id="SM00452">
    <property type="entry name" value="STI"/>
    <property type="match status" value="1"/>
</dbReference>
<dbReference type="PRINTS" id="PR00291">
    <property type="entry name" value="KUNITZINHBTR"/>
</dbReference>
<organism evidence="1 2">
    <name type="scientific">Raphanus sativus</name>
    <name type="common">Radish</name>
    <name type="synonym">Raphanus raphanistrum var. sativus</name>
    <dbReference type="NCBI Taxonomy" id="3726"/>
    <lineage>
        <taxon>Eukaryota</taxon>
        <taxon>Viridiplantae</taxon>
        <taxon>Streptophyta</taxon>
        <taxon>Embryophyta</taxon>
        <taxon>Tracheophyta</taxon>
        <taxon>Spermatophyta</taxon>
        <taxon>Magnoliopsida</taxon>
        <taxon>eudicotyledons</taxon>
        <taxon>Gunneridae</taxon>
        <taxon>Pentapetalae</taxon>
        <taxon>rosids</taxon>
        <taxon>malvids</taxon>
        <taxon>Brassicales</taxon>
        <taxon>Brassicaceae</taxon>
        <taxon>Brassiceae</taxon>
        <taxon>Raphanus</taxon>
    </lineage>
</organism>
<name>A0A6J0JCG0_RAPSA</name>
<dbReference type="InterPro" id="IPR011065">
    <property type="entry name" value="Kunitz_inhibitor_STI-like_sf"/>
</dbReference>
<dbReference type="Pfam" id="PF00197">
    <property type="entry name" value="Kunitz_legume"/>
    <property type="match status" value="1"/>
</dbReference>
<dbReference type="PANTHER" id="PTHR33107:SF5">
    <property type="entry name" value="KUNITZ TRYPSIN INHIBITOR 5"/>
    <property type="match status" value="1"/>
</dbReference>
<dbReference type="PANTHER" id="PTHR33107">
    <property type="entry name" value="KUNITZ TRYPSIN INHIBITOR 2"/>
    <property type="match status" value="1"/>
</dbReference>
<reference evidence="2" key="2">
    <citation type="submission" date="2025-08" db="UniProtKB">
        <authorList>
            <consortium name="RefSeq"/>
        </authorList>
    </citation>
    <scope>IDENTIFICATION</scope>
    <source>
        <tissue evidence="2">Leaf</tissue>
    </source>
</reference>
<dbReference type="KEGG" id="rsz:108805229"/>
<evidence type="ECO:0000313" key="1">
    <source>
        <dbReference type="Proteomes" id="UP000504610"/>
    </source>
</evidence>
<dbReference type="SUPFAM" id="SSF50386">
    <property type="entry name" value="STI-like"/>
    <property type="match status" value="1"/>
</dbReference>
<protein>
    <submittedName>
        <fullName evidence="2">Kunitz trypsin inhibitor 5</fullName>
    </submittedName>
</protein>
<dbReference type="RefSeq" id="XP_018432721.2">
    <property type="nucleotide sequence ID" value="XM_018577219.2"/>
</dbReference>
<dbReference type="OrthoDB" id="1872570at2759"/>
<dbReference type="Gene3D" id="2.80.10.50">
    <property type="match status" value="1"/>
</dbReference>
<dbReference type="GO" id="GO:0004866">
    <property type="term" value="F:endopeptidase inhibitor activity"/>
    <property type="evidence" value="ECO:0007669"/>
    <property type="project" value="InterPro"/>
</dbReference>
<dbReference type="Proteomes" id="UP000504610">
    <property type="component" value="Chromosome 1"/>
</dbReference>